<protein>
    <submittedName>
        <fullName evidence="2">Uncharacterized protein</fullName>
    </submittedName>
</protein>
<evidence type="ECO:0000313" key="3">
    <source>
        <dbReference type="Proteomes" id="UP001499930"/>
    </source>
</evidence>
<evidence type="ECO:0000313" key="2">
    <source>
        <dbReference type="EMBL" id="GAA3026952.1"/>
    </source>
</evidence>
<proteinExistence type="predicted"/>
<reference evidence="3" key="1">
    <citation type="journal article" date="2019" name="Int. J. Syst. Evol. Microbiol.">
        <title>The Global Catalogue of Microorganisms (GCM) 10K type strain sequencing project: providing services to taxonomists for standard genome sequencing and annotation.</title>
        <authorList>
            <consortium name="The Broad Institute Genomics Platform"/>
            <consortium name="The Broad Institute Genome Sequencing Center for Infectious Disease"/>
            <person name="Wu L."/>
            <person name="Ma J."/>
        </authorList>
    </citation>
    <scope>NUCLEOTIDE SEQUENCE [LARGE SCALE GENOMIC DNA]</scope>
    <source>
        <strain evidence="3">JCM 3106</strain>
    </source>
</reference>
<evidence type="ECO:0000256" key="1">
    <source>
        <dbReference type="SAM" id="MobiDB-lite"/>
    </source>
</evidence>
<feature type="compositionally biased region" description="Basic and acidic residues" evidence="1">
    <location>
        <begin position="62"/>
        <end position="73"/>
    </location>
</feature>
<keyword evidence="3" id="KW-1185">Reference proteome</keyword>
<name>A0ABP6KYD2_9ACTN</name>
<gene>
    <name evidence="2" type="ORF">GCM10017559_61270</name>
</gene>
<dbReference type="Proteomes" id="UP001499930">
    <property type="component" value="Unassembled WGS sequence"/>
</dbReference>
<sequence>MSQSNRMCFPAFAEIGGRGGGVGGGGACHAEGVLAEKSFTDDLAHRSAGRAGGVRPSPQEHTGIEHSGKDLAR</sequence>
<accession>A0ABP6KYD2</accession>
<comment type="caution">
    <text evidence="2">The sequence shown here is derived from an EMBL/GenBank/DDBJ whole genome shotgun (WGS) entry which is preliminary data.</text>
</comment>
<feature type="region of interest" description="Disordered" evidence="1">
    <location>
        <begin position="44"/>
        <end position="73"/>
    </location>
</feature>
<organism evidence="2 3">
    <name type="scientific">Streptosporangium longisporum</name>
    <dbReference type="NCBI Taxonomy" id="46187"/>
    <lineage>
        <taxon>Bacteria</taxon>
        <taxon>Bacillati</taxon>
        <taxon>Actinomycetota</taxon>
        <taxon>Actinomycetes</taxon>
        <taxon>Streptosporangiales</taxon>
        <taxon>Streptosporangiaceae</taxon>
        <taxon>Streptosporangium</taxon>
    </lineage>
</organism>
<dbReference type="EMBL" id="BAAAWD010000015">
    <property type="protein sequence ID" value="GAA3026952.1"/>
    <property type="molecule type" value="Genomic_DNA"/>
</dbReference>